<feature type="transmembrane region" description="Helical" evidence="6">
    <location>
        <begin position="405"/>
        <end position="427"/>
    </location>
</feature>
<dbReference type="PROSITE" id="PS00216">
    <property type="entry name" value="SUGAR_TRANSPORT_1"/>
    <property type="match status" value="1"/>
</dbReference>
<feature type="transmembrane region" description="Helical" evidence="6">
    <location>
        <begin position="163"/>
        <end position="182"/>
    </location>
</feature>
<evidence type="ECO:0000256" key="5">
    <source>
        <dbReference type="SAM" id="MobiDB-lite"/>
    </source>
</evidence>
<feature type="transmembrane region" description="Helical" evidence="6">
    <location>
        <begin position="582"/>
        <end position="604"/>
    </location>
</feature>
<organism evidence="7 8">
    <name type="scientific">Candidozyma haemuli</name>
    <dbReference type="NCBI Taxonomy" id="45357"/>
    <lineage>
        <taxon>Eukaryota</taxon>
        <taxon>Fungi</taxon>
        <taxon>Dikarya</taxon>
        <taxon>Ascomycota</taxon>
        <taxon>Saccharomycotina</taxon>
        <taxon>Pichiomycetes</taxon>
        <taxon>Metschnikowiaceae</taxon>
        <taxon>Candidozyma</taxon>
    </lineage>
</organism>
<evidence type="ECO:0000313" key="8">
    <source>
        <dbReference type="Proteomes" id="UP000244309"/>
    </source>
</evidence>
<dbReference type="AlphaFoldDB" id="A0A2V1AYG2"/>
<dbReference type="InterPro" id="IPR005829">
    <property type="entry name" value="Sugar_transporter_CS"/>
</dbReference>
<dbReference type="RefSeq" id="XP_025343476.1">
    <property type="nucleotide sequence ID" value="XM_025488709.1"/>
</dbReference>
<evidence type="ECO:0000256" key="3">
    <source>
        <dbReference type="ARBA" id="ARBA00022989"/>
    </source>
</evidence>
<feature type="transmembrane region" description="Helical" evidence="6">
    <location>
        <begin position="255"/>
        <end position="275"/>
    </location>
</feature>
<dbReference type="SUPFAM" id="SSF103473">
    <property type="entry name" value="MFS general substrate transporter"/>
    <property type="match status" value="1"/>
</dbReference>
<reference evidence="7 8" key="1">
    <citation type="submission" date="2017-12" db="EMBL/GenBank/DDBJ databases">
        <title>Genome Sequence of a Multidrug-Resistant Candida haemulonii Isolate from a Patient with Chronic Leg Ulcers in Israel.</title>
        <authorList>
            <person name="Chow N.A."/>
            <person name="Gade L."/>
            <person name="Batra D."/>
            <person name="Rowe L.A."/>
            <person name="Ben-Ami R."/>
            <person name="Loparev V.N."/>
            <person name="Litvintseva A.P."/>
        </authorList>
    </citation>
    <scope>NUCLEOTIDE SEQUENCE [LARGE SCALE GENOMIC DNA]</scope>
    <source>
        <strain evidence="7 8">B11899</strain>
    </source>
</reference>
<keyword evidence="8" id="KW-1185">Reference proteome</keyword>
<comment type="caution">
    <text evidence="7">The sequence shown here is derived from an EMBL/GenBank/DDBJ whole genome shotgun (WGS) entry which is preliminary data.</text>
</comment>
<dbReference type="GeneID" id="37010437"/>
<keyword evidence="4 6" id="KW-0472">Membrane</keyword>
<evidence type="ECO:0000313" key="7">
    <source>
        <dbReference type="EMBL" id="PVH22536.1"/>
    </source>
</evidence>
<dbReference type="Proteomes" id="UP000244309">
    <property type="component" value="Unassembled WGS sequence"/>
</dbReference>
<dbReference type="GO" id="GO:0016020">
    <property type="term" value="C:membrane"/>
    <property type="evidence" value="ECO:0007669"/>
    <property type="project" value="UniProtKB-SubCell"/>
</dbReference>
<protein>
    <recommendedName>
        <fullName evidence="9">Major facilitator superfamily (MFS) profile domain-containing protein</fullName>
    </recommendedName>
</protein>
<feature type="transmembrane region" description="Helical" evidence="6">
    <location>
        <begin position="447"/>
        <end position="469"/>
    </location>
</feature>
<feature type="transmembrane region" description="Helical" evidence="6">
    <location>
        <begin position="513"/>
        <end position="535"/>
    </location>
</feature>
<dbReference type="PANTHER" id="PTHR23507">
    <property type="entry name" value="ZGC:174356"/>
    <property type="match status" value="1"/>
</dbReference>
<dbReference type="InterPro" id="IPR036259">
    <property type="entry name" value="MFS_trans_sf"/>
</dbReference>
<dbReference type="GO" id="GO:0022857">
    <property type="term" value="F:transmembrane transporter activity"/>
    <property type="evidence" value="ECO:0007669"/>
    <property type="project" value="InterPro"/>
</dbReference>
<comment type="subcellular location">
    <subcellularLocation>
        <location evidence="1">Membrane</location>
        <topology evidence="1">Multi-pass membrane protein</topology>
    </subcellularLocation>
</comment>
<feature type="compositionally biased region" description="Basic and acidic residues" evidence="5">
    <location>
        <begin position="21"/>
        <end position="43"/>
    </location>
</feature>
<dbReference type="VEuPathDB" id="FungiDB:CXQ85_005107"/>
<gene>
    <name evidence="7" type="ORF">CXQ85_005107</name>
</gene>
<proteinExistence type="predicted"/>
<evidence type="ECO:0000256" key="4">
    <source>
        <dbReference type="ARBA" id="ARBA00023136"/>
    </source>
</evidence>
<feature type="transmembrane region" description="Helical" evidence="6">
    <location>
        <begin position="317"/>
        <end position="337"/>
    </location>
</feature>
<dbReference type="EMBL" id="PKFO01000008">
    <property type="protein sequence ID" value="PVH22536.1"/>
    <property type="molecule type" value="Genomic_DNA"/>
</dbReference>
<feature type="transmembrane region" description="Helical" evidence="6">
    <location>
        <begin position="489"/>
        <end position="507"/>
    </location>
</feature>
<dbReference type="PANTHER" id="PTHR23507:SF1">
    <property type="entry name" value="FI18259P1-RELATED"/>
    <property type="match status" value="1"/>
</dbReference>
<keyword evidence="3 6" id="KW-1133">Transmembrane helix</keyword>
<feature type="transmembrane region" description="Helical" evidence="6">
    <location>
        <begin position="194"/>
        <end position="213"/>
    </location>
</feature>
<feature type="transmembrane region" description="Helical" evidence="6">
    <location>
        <begin position="547"/>
        <end position="570"/>
    </location>
</feature>
<evidence type="ECO:0000256" key="2">
    <source>
        <dbReference type="ARBA" id="ARBA00022692"/>
    </source>
</evidence>
<accession>A0A2V1AYG2</accession>
<sequence length="614" mass="67458">MQHDPAEFEAVNETAASIFFRKPDPNKPDSASDKDSEEHRNTSEHPLPLDNNNMGAGTSSASRPDVPEDVLYENASAESDSQDSDDWDKDWLSHVNSLSIWASPLSRISFVLFLVGIAITVSQASSEVINYKLACQVLIKNRLASPVEQQCDPVQTQEIVSTFLMWDLVIYSVVSLITCTKVSALSDIYGRKPFLTAFVVLTSVNSFIKYFLVSTTNGYPMVAMWCSTVIGATSGGSVALVALFKAYITDISRPLDRVSAMSCTVVAFSLGQIVGPSLSSFVLSYSNQNENAAIPKVPHVSSDSPDQTNMVPRVELIPMKISLLVLTIASVFCIFLLPESRSHKSRLKSRSASMISLQANRTTLPSVWSRVLHFLKDYVKPLRLLIYPSELKTEENAHRFWRVRVCVFCLSNVEILSGVIMLSVMLIELQYCIYKYKWDSVTISNFTIVKSLLSIVGMGVIVPILYKYVFPRSKIFTPRSDTFDAADSLVMIVGLFLMVVAQFGASLAPNGSIYILFAITNSLSTCFGPVSAAAPVKFFPSSKVGEYYGATALASGLLNLFTPMVSTSLYKYGIREGFPGMPFVLTSLLALVSFISTVIAKWSIHETRGSLSLG</sequence>
<dbReference type="Gene3D" id="1.20.1250.20">
    <property type="entry name" value="MFS general substrate transporter like domains"/>
    <property type="match status" value="1"/>
</dbReference>
<dbReference type="InterPro" id="IPR011701">
    <property type="entry name" value="MFS"/>
</dbReference>
<evidence type="ECO:0000256" key="1">
    <source>
        <dbReference type="ARBA" id="ARBA00004141"/>
    </source>
</evidence>
<dbReference type="Pfam" id="PF07690">
    <property type="entry name" value="MFS_1"/>
    <property type="match status" value="1"/>
</dbReference>
<dbReference type="OrthoDB" id="3026777at2759"/>
<evidence type="ECO:0000256" key="6">
    <source>
        <dbReference type="SAM" id="Phobius"/>
    </source>
</evidence>
<name>A0A2V1AYG2_9ASCO</name>
<keyword evidence="2 6" id="KW-0812">Transmembrane</keyword>
<feature type="transmembrane region" description="Helical" evidence="6">
    <location>
        <begin position="219"/>
        <end position="243"/>
    </location>
</feature>
<evidence type="ECO:0008006" key="9">
    <source>
        <dbReference type="Google" id="ProtNLM"/>
    </source>
</evidence>
<feature type="compositionally biased region" description="Polar residues" evidence="5">
    <location>
        <begin position="50"/>
        <end position="62"/>
    </location>
</feature>
<feature type="region of interest" description="Disordered" evidence="5">
    <location>
        <begin position="1"/>
        <end position="66"/>
    </location>
</feature>